<dbReference type="Gene3D" id="3.40.50.1000">
    <property type="entry name" value="HAD superfamily/HAD-like"/>
    <property type="match status" value="1"/>
</dbReference>
<dbReference type="EMBL" id="BAAALT010000067">
    <property type="protein sequence ID" value="GAA1803544.1"/>
    <property type="molecule type" value="Genomic_DNA"/>
</dbReference>
<evidence type="ECO:0000313" key="2">
    <source>
        <dbReference type="Proteomes" id="UP001500218"/>
    </source>
</evidence>
<dbReference type="SFLD" id="SFLDG01129">
    <property type="entry name" value="C1.5:_HAD__Beta-PGM__Phosphata"/>
    <property type="match status" value="1"/>
</dbReference>
<accession>A0ABP4YAE9</accession>
<dbReference type="InterPro" id="IPR036412">
    <property type="entry name" value="HAD-like_sf"/>
</dbReference>
<dbReference type="RefSeq" id="WP_344130323.1">
    <property type="nucleotide sequence ID" value="NZ_BAAALT010000067.1"/>
</dbReference>
<protein>
    <submittedName>
        <fullName evidence="1">Haloacid dehalogenase</fullName>
    </submittedName>
</protein>
<dbReference type="Proteomes" id="UP001500218">
    <property type="component" value="Unassembled WGS sequence"/>
</dbReference>
<keyword evidence="2" id="KW-1185">Reference proteome</keyword>
<comment type="caution">
    <text evidence="1">The sequence shown here is derived from an EMBL/GenBank/DDBJ whole genome shotgun (WGS) entry which is preliminary data.</text>
</comment>
<proteinExistence type="predicted"/>
<dbReference type="SFLD" id="SFLDS00003">
    <property type="entry name" value="Haloacid_Dehalogenase"/>
    <property type="match status" value="1"/>
</dbReference>
<dbReference type="InterPro" id="IPR006439">
    <property type="entry name" value="HAD-SF_hydro_IA"/>
</dbReference>
<organism evidence="1 2">
    <name type="scientific">Luedemannella flava</name>
    <dbReference type="NCBI Taxonomy" id="349316"/>
    <lineage>
        <taxon>Bacteria</taxon>
        <taxon>Bacillati</taxon>
        <taxon>Actinomycetota</taxon>
        <taxon>Actinomycetes</taxon>
        <taxon>Micromonosporales</taxon>
        <taxon>Micromonosporaceae</taxon>
        <taxon>Luedemannella</taxon>
    </lineage>
</organism>
<evidence type="ECO:0000313" key="1">
    <source>
        <dbReference type="EMBL" id="GAA1803544.1"/>
    </source>
</evidence>
<sequence length="206" mass="22144">MKTQPDALVIDLDGVIRHFDPDVRAPQEAAAGLDAGAVHAVAFERHLLQPALIGQHSHDQWAQGIAEGLVDKHGLAPVAAHALVDQWMSYRGEVDPTALAFVAEVRAAGVPVALATNATTRLDADLRLLGLADAFDVVVNSSVVGVHKPTREYFKVVCDALRRPAERCLFVDDDDRNVRGARAAGLSAYRWTSDADLPYLRAALGL</sequence>
<dbReference type="InterPro" id="IPR023214">
    <property type="entry name" value="HAD_sf"/>
</dbReference>
<dbReference type="NCBIfam" id="TIGR01509">
    <property type="entry name" value="HAD-SF-IA-v3"/>
    <property type="match status" value="1"/>
</dbReference>
<reference evidence="2" key="1">
    <citation type="journal article" date="2019" name="Int. J. Syst. Evol. Microbiol.">
        <title>The Global Catalogue of Microorganisms (GCM) 10K type strain sequencing project: providing services to taxonomists for standard genome sequencing and annotation.</title>
        <authorList>
            <consortium name="The Broad Institute Genomics Platform"/>
            <consortium name="The Broad Institute Genome Sequencing Center for Infectious Disease"/>
            <person name="Wu L."/>
            <person name="Ma J."/>
        </authorList>
    </citation>
    <scope>NUCLEOTIDE SEQUENCE [LARGE SCALE GENOMIC DNA]</scope>
    <source>
        <strain evidence="2">JCM 13250</strain>
    </source>
</reference>
<dbReference type="PANTHER" id="PTHR43611:SF3">
    <property type="entry name" value="FLAVIN MONONUCLEOTIDE HYDROLASE 1, CHLOROPLATIC"/>
    <property type="match status" value="1"/>
</dbReference>
<dbReference type="NCBIfam" id="TIGR01549">
    <property type="entry name" value="HAD-SF-IA-v1"/>
    <property type="match status" value="1"/>
</dbReference>
<gene>
    <name evidence="1" type="ORF">GCM10009682_26750</name>
</gene>
<dbReference type="PANTHER" id="PTHR43611">
    <property type="entry name" value="ALPHA-D-GLUCOSE 1-PHOSPHATE PHOSPHATASE"/>
    <property type="match status" value="1"/>
</dbReference>
<dbReference type="Pfam" id="PF00702">
    <property type="entry name" value="Hydrolase"/>
    <property type="match status" value="1"/>
</dbReference>
<dbReference type="SUPFAM" id="SSF56784">
    <property type="entry name" value="HAD-like"/>
    <property type="match status" value="1"/>
</dbReference>
<name>A0ABP4YAE9_9ACTN</name>